<organism evidence="1 2">
    <name type="scientific">Dermatophagoides farinae</name>
    <name type="common">American house dust mite</name>
    <dbReference type="NCBI Taxonomy" id="6954"/>
    <lineage>
        <taxon>Eukaryota</taxon>
        <taxon>Metazoa</taxon>
        <taxon>Ecdysozoa</taxon>
        <taxon>Arthropoda</taxon>
        <taxon>Chelicerata</taxon>
        <taxon>Arachnida</taxon>
        <taxon>Acari</taxon>
        <taxon>Acariformes</taxon>
        <taxon>Sarcoptiformes</taxon>
        <taxon>Astigmata</taxon>
        <taxon>Psoroptidia</taxon>
        <taxon>Analgoidea</taxon>
        <taxon>Pyroglyphidae</taxon>
        <taxon>Dermatophagoidinae</taxon>
        <taxon>Dermatophagoides</taxon>
    </lineage>
</organism>
<dbReference type="AlphaFoldDB" id="A0A922L413"/>
<dbReference type="EMBL" id="ASGP02000003">
    <property type="protein sequence ID" value="KAH9516205.1"/>
    <property type="molecule type" value="Genomic_DNA"/>
</dbReference>
<proteinExistence type="predicted"/>
<reference evidence="1" key="1">
    <citation type="submission" date="2013-05" db="EMBL/GenBank/DDBJ databases">
        <authorList>
            <person name="Yim A.K.Y."/>
            <person name="Chan T.F."/>
            <person name="Ji K.M."/>
            <person name="Liu X.Y."/>
            <person name="Zhou J.W."/>
            <person name="Li R.Q."/>
            <person name="Yang K.Y."/>
            <person name="Li J."/>
            <person name="Li M."/>
            <person name="Law P.T.W."/>
            <person name="Wu Y.L."/>
            <person name="Cai Z.L."/>
            <person name="Qin H."/>
            <person name="Bao Y."/>
            <person name="Leung R.K.K."/>
            <person name="Ng P.K.S."/>
            <person name="Zou J."/>
            <person name="Zhong X.J."/>
            <person name="Ran P.X."/>
            <person name="Zhong N.S."/>
            <person name="Liu Z.G."/>
            <person name="Tsui S.K.W."/>
        </authorList>
    </citation>
    <scope>NUCLEOTIDE SEQUENCE</scope>
    <source>
        <strain evidence="1">Derf</strain>
        <tissue evidence="1">Whole organism</tissue>
    </source>
</reference>
<gene>
    <name evidence="1" type="ORF">DERF_006960</name>
</gene>
<name>A0A922L413_DERFA</name>
<dbReference type="Proteomes" id="UP000790347">
    <property type="component" value="Unassembled WGS sequence"/>
</dbReference>
<keyword evidence="2" id="KW-1185">Reference proteome</keyword>
<protein>
    <submittedName>
        <fullName evidence="1">Uncharacterized protein</fullName>
    </submittedName>
</protein>
<evidence type="ECO:0000313" key="2">
    <source>
        <dbReference type="Proteomes" id="UP000790347"/>
    </source>
</evidence>
<accession>A0A922L413</accession>
<reference evidence="1" key="2">
    <citation type="journal article" date="2022" name="Res Sq">
        <title>Comparative Genomics Reveals Insights into the Divergent Evolution of Astigmatic Mites and Household Pest Adaptations.</title>
        <authorList>
            <person name="Xiong Q."/>
            <person name="Wan A.T.-Y."/>
            <person name="Liu X.-Y."/>
            <person name="Fung C.S.-H."/>
            <person name="Xiao X."/>
            <person name="Malainual N."/>
            <person name="Hou J."/>
            <person name="Wang L."/>
            <person name="Wang M."/>
            <person name="Yang K."/>
            <person name="Cui Y."/>
            <person name="Leung E."/>
            <person name="Nong W."/>
            <person name="Shin S.-K."/>
            <person name="Au S."/>
            <person name="Jeong K.Y."/>
            <person name="Chew F.T."/>
            <person name="Hui J."/>
            <person name="Leung T.F."/>
            <person name="Tungtrongchitr A."/>
            <person name="Zhong N."/>
            <person name="Liu Z."/>
            <person name="Tsui S."/>
        </authorList>
    </citation>
    <scope>NUCLEOTIDE SEQUENCE</scope>
    <source>
        <strain evidence="1">Derf</strain>
        <tissue evidence="1">Whole organism</tissue>
    </source>
</reference>
<sequence length="104" mass="12033">MNPIWITFSYISYDYISEQHSILVVDINHYTNKCNIHISSVSHHIYEFDLLKTCIQILLTTDCLNPYGVNTYKLTNVKLFEISNNDDVDDVSSGQLSEHVLSYI</sequence>
<evidence type="ECO:0000313" key="1">
    <source>
        <dbReference type="EMBL" id="KAH9516205.1"/>
    </source>
</evidence>
<comment type="caution">
    <text evidence="1">The sequence shown here is derived from an EMBL/GenBank/DDBJ whole genome shotgun (WGS) entry which is preliminary data.</text>
</comment>